<organism evidence="4 5">
    <name type="scientific">Hymenobacter koreensis</name>
    <dbReference type="NCBI Taxonomy" id="1084523"/>
    <lineage>
        <taxon>Bacteria</taxon>
        <taxon>Pseudomonadati</taxon>
        <taxon>Bacteroidota</taxon>
        <taxon>Cytophagia</taxon>
        <taxon>Cytophagales</taxon>
        <taxon>Hymenobacteraceae</taxon>
        <taxon>Hymenobacter</taxon>
    </lineage>
</organism>
<evidence type="ECO:0000313" key="5">
    <source>
        <dbReference type="Proteomes" id="UP001500454"/>
    </source>
</evidence>
<protein>
    <submittedName>
        <fullName evidence="4">Alginate lyase family protein</fullName>
    </submittedName>
</protein>
<evidence type="ECO:0000256" key="1">
    <source>
        <dbReference type="ARBA" id="ARBA00022729"/>
    </source>
</evidence>
<accession>A0ABP8IY57</accession>
<reference evidence="5" key="1">
    <citation type="journal article" date="2019" name="Int. J. Syst. Evol. Microbiol.">
        <title>The Global Catalogue of Microorganisms (GCM) 10K type strain sequencing project: providing services to taxonomists for standard genome sequencing and annotation.</title>
        <authorList>
            <consortium name="The Broad Institute Genomics Platform"/>
            <consortium name="The Broad Institute Genome Sequencing Center for Infectious Disease"/>
            <person name="Wu L."/>
            <person name="Ma J."/>
        </authorList>
    </citation>
    <scope>NUCLEOTIDE SEQUENCE [LARGE SCALE GENOMIC DNA]</scope>
    <source>
        <strain evidence="5">JCM 17924</strain>
    </source>
</reference>
<dbReference type="InterPro" id="IPR008397">
    <property type="entry name" value="Alginate_lyase_dom"/>
</dbReference>
<proteinExistence type="predicted"/>
<keyword evidence="2 4" id="KW-0456">Lyase</keyword>
<dbReference type="SUPFAM" id="SSF48230">
    <property type="entry name" value="Chondroitin AC/alginate lyase"/>
    <property type="match status" value="1"/>
</dbReference>
<dbReference type="Pfam" id="PF05426">
    <property type="entry name" value="Alginate_lyase"/>
    <property type="match status" value="1"/>
</dbReference>
<comment type="caution">
    <text evidence="4">The sequence shown here is derived from an EMBL/GenBank/DDBJ whole genome shotgun (WGS) entry which is preliminary data.</text>
</comment>
<keyword evidence="1" id="KW-0732">Signal</keyword>
<evidence type="ECO:0000256" key="2">
    <source>
        <dbReference type="ARBA" id="ARBA00023239"/>
    </source>
</evidence>
<dbReference type="Gene3D" id="1.50.10.100">
    <property type="entry name" value="Chondroitin AC/alginate lyase"/>
    <property type="match status" value="1"/>
</dbReference>
<sequence length="396" mass="44140">MQYAGKWWGLIWGLLLGGAAQAAAPNTLRLLDSAAMTAYRAAYRRGSLAETQAVQAVLRQADQALKRGPYTVTDKKQLPPSGDRHDFVSQAPYFWPDPRKPGGRPYIQKDGLVNPESQQLKDAEHLSKLCEDVKALALAYYFTTRQPYAAHAARLLRVFFLDPATRMNPNLNFGQGIPGTAPGRSYGIIRTRHLVDVPEALGLLRGSPSADAALETGLKTWFRLYTRWLTSSELGREEGRSSNNHGTFYDVQLVSFALFTGDSALARRTIHTQTLPRLAVQLALDGAQPLELARTRPWNYTTMNLQGWVQLAVLARHVGVDLWHYSTPDGRGLRPAVAWFKPYLLSEKQLDRPDAAPANHTTILALYHHAAPHYPELEAALVLARYPDFIPTPWTL</sequence>
<evidence type="ECO:0000259" key="3">
    <source>
        <dbReference type="Pfam" id="PF05426"/>
    </source>
</evidence>
<feature type="domain" description="Alginate lyase" evidence="3">
    <location>
        <begin position="71"/>
        <end position="347"/>
    </location>
</feature>
<dbReference type="RefSeq" id="WP_345223261.1">
    <property type="nucleotide sequence ID" value="NZ_BAABHA010000003.1"/>
</dbReference>
<name>A0ABP8IY57_9BACT</name>
<gene>
    <name evidence="4" type="ORF">GCM10023186_17100</name>
</gene>
<dbReference type="EMBL" id="BAABHA010000003">
    <property type="protein sequence ID" value="GAA4379567.1"/>
    <property type="molecule type" value="Genomic_DNA"/>
</dbReference>
<keyword evidence="5" id="KW-1185">Reference proteome</keyword>
<dbReference type="GO" id="GO:0016829">
    <property type="term" value="F:lyase activity"/>
    <property type="evidence" value="ECO:0007669"/>
    <property type="project" value="UniProtKB-KW"/>
</dbReference>
<dbReference type="Proteomes" id="UP001500454">
    <property type="component" value="Unassembled WGS sequence"/>
</dbReference>
<dbReference type="InterPro" id="IPR008929">
    <property type="entry name" value="Chondroitin_lyas"/>
</dbReference>
<evidence type="ECO:0000313" key="4">
    <source>
        <dbReference type="EMBL" id="GAA4379567.1"/>
    </source>
</evidence>